<accession>A0AA39SZW5</accession>
<evidence type="ECO:0000259" key="1">
    <source>
        <dbReference type="Pfam" id="PF07727"/>
    </source>
</evidence>
<proteinExistence type="predicted"/>
<organism evidence="2 3">
    <name type="scientific">Acer saccharum</name>
    <name type="common">Sugar maple</name>
    <dbReference type="NCBI Taxonomy" id="4024"/>
    <lineage>
        <taxon>Eukaryota</taxon>
        <taxon>Viridiplantae</taxon>
        <taxon>Streptophyta</taxon>
        <taxon>Embryophyta</taxon>
        <taxon>Tracheophyta</taxon>
        <taxon>Spermatophyta</taxon>
        <taxon>Magnoliopsida</taxon>
        <taxon>eudicotyledons</taxon>
        <taxon>Gunneridae</taxon>
        <taxon>Pentapetalae</taxon>
        <taxon>rosids</taxon>
        <taxon>malvids</taxon>
        <taxon>Sapindales</taxon>
        <taxon>Sapindaceae</taxon>
        <taxon>Hippocastanoideae</taxon>
        <taxon>Acereae</taxon>
        <taxon>Acer</taxon>
    </lineage>
</organism>
<gene>
    <name evidence="2" type="ORF">LWI29_031288</name>
</gene>
<keyword evidence="3" id="KW-1185">Reference proteome</keyword>
<feature type="domain" description="Reverse transcriptase Ty1/copia-type" evidence="1">
    <location>
        <begin position="1"/>
        <end position="106"/>
    </location>
</feature>
<dbReference type="AlphaFoldDB" id="A0AA39SZW5"/>
<comment type="caution">
    <text evidence="2">The sequence shown here is derived from an EMBL/GenBank/DDBJ whole genome shotgun (WGS) entry which is preliminary data.</text>
</comment>
<dbReference type="InterPro" id="IPR013103">
    <property type="entry name" value="RVT_2"/>
</dbReference>
<reference evidence="2" key="2">
    <citation type="submission" date="2023-06" db="EMBL/GenBank/DDBJ databases">
        <authorList>
            <person name="Swenson N.G."/>
            <person name="Wegrzyn J.L."/>
            <person name="Mcevoy S.L."/>
        </authorList>
    </citation>
    <scope>NUCLEOTIDE SEQUENCE</scope>
    <source>
        <strain evidence="2">NS2018</strain>
        <tissue evidence="2">Leaf</tissue>
    </source>
</reference>
<protein>
    <recommendedName>
        <fullName evidence="1">Reverse transcriptase Ty1/copia-type domain-containing protein</fullName>
    </recommendedName>
</protein>
<evidence type="ECO:0000313" key="2">
    <source>
        <dbReference type="EMBL" id="KAK0602196.1"/>
    </source>
</evidence>
<reference evidence="2" key="1">
    <citation type="journal article" date="2022" name="Plant J.">
        <title>Strategies of tolerance reflected in two North American maple genomes.</title>
        <authorList>
            <person name="McEvoy S.L."/>
            <person name="Sezen U.U."/>
            <person name="Trouern-Trend A."/>
            <person name="McMahon S.M."/>
            <person name="Schaberg P.G."/>
            <person name="Yang J."/>
            <person name="Wegrzyn J.L."/>
            <person name="Swenson N.G."/>
        </authorList>
    </citation>
    <scope>NUCLEOTIDE SEQUENCE</scope>
    <source>
        <strain evidence="2">NS2018</strain>
    </source>
</reference>
<dbReference type="EMBL" id="JAUESC010000003">
    <property type="protein sequence ID" value="KAK0602196.1"/>
    <property type="molecule type" value="Genomic_DNA"/>
</dbReference>
<sequence length="106" mass="12311">MKVPLGLKTAATVNKVCRIKKSLYGLKPGLSKQSPKARFERFTCVLKKHGYFQSQSDRTMFIKYSQKGQRAILIVYVDYIILTRDLLDEIPRIKGWLAEEFEIKDL</sequence>
<dbReference type="Pfam" id="PF07727">
    <property type="entry name" value="RVT_2"/>
    <property type="match status" value="1"/>
</dbReference>
<dbReference type="Proteomes" id="UP001168877">
    <property type="component" value="Unassembled WGS sequence"/>
</dbReference>
<evidence type="ECO:0000313" key="3">
    <source>
        <dbReference type="Proteomes" id="UP001168877"/>
    </source>
</evidence>
<name>A0AA39SZW5_ACESA</name>